<dbReference type="Proteomes" id="UP000741360">
    <property type="component" value="Unassembled WGS sequence"/>
</dbReference>
<dbReference type="PANTHER" id="PTHR31350:SF21">
    <property type="entry name" value="F-BOX ONLY PROTEIN 21"/>
    <property type="match status" value="1"/>
</dbReference>
<dbReference type="AlphaFoldDB" id="A0A932GPQ2"/>
<proteinExistence type="inferred from homology"/>
<evidence type="ECO:0000313" key="4">
    <source>
        <dbReference type="Proteomes" id="UP000741360"/>
    </source>
</evidence>
<dbReference type="SUPFAM" id="SSF48452">
    <property type="entry name" value="TPR-like"/>
    <property type="match status" value="1"/>
</dbReference>
<organism evidence="3 4">
    <name type="scientific">Tectimicrobiota bacterium</name>
    <dbReference type="NCBI Taxonomy" id="2528274"/>
    <lineage>
        <taxon>Bacteria</taxon>
        <taxon>Pseudomonadati</taxon>
        <taxon>Nitrospinota/Tectimicrobiota group</taxon>
        <taxon>Candidatus Tectimicrobiota</taxon>
    </lineage>
</organism>
<dbReference type="Pfam" id="PF13371">
    <property type="entry name" value="TPR_9"/>
    <property type="match status" value="1"/>
</dbReference>
<sequence>MLLPHQVRERFASLTQSPDESIDLARGALLIAQEEYPDLEINHYIRMLDDMALEVQARLPANQGPGQVIDVINQYLFDEMAFSGNREDYYNPKNSFLNEVLDTRLGIPITLSIIYLELGWRLGLPLVGVGLPGHFIVGCKEDEGELLIDPYNAGSFLSAEDCQQRLDQIYGGVLSLRPEYLSALPRKGILIRILNNLKSIYISRREHAKALAASERILLLDPESAHELRDRGLLFAQTGLFARAIADLEAYLQMLPPFTSGTDVERIRKNLEVMKKFLDI</sequence>
<comment type="similarity">
    <text evidence="1">Belongs to the UPF0162 family.</text>
</comment>
<dbReference type="Gene3D" id="1.25.40.10">
    <property type="entry name" value="Tetratricopeptide repeat domain"/>
    <property type="match status" value="1"/>
</dbReference>
<name>A0A932GPQ2_UNCTE</name>
<protein>
    <submittedName>
        <fullName evidence="3">Tetratricopeptide repeat protein</fullName>
    </submittedName>
</protein>
<evidence type="ECO:0000259" key="2">
    <source>
        <dbReference type="Pfam" id="PF13369"/>
    </source>
</evidence>
<gene>
    <name evidence="3" type="ORF">HYY65_08355</name>
</gene>
<feature type="domain" description="Protein SirB1 N-terminal" evidence="2">
    <location>
        <begin position="43"/>
        <end position="195"/>
    </location>
</feature>
<accession>A0A932GPQ2</accession>
<dbReference type="PANTHER" id="PTHR31350">
    <property type="entry name" value="SI:DKEY-261L7.2"/>
    <property type="match status" value="1"/>
</dbReference>
<comment type="caution">
    <text evidence="3">The sequence shown here is derived from an EMBL/GenBank/DDBJ whole genome shotgun (WGS) entry which is preliminary data.</text>
</comment>
<dbReference type="EMBL" id="JACPSX010000161">
    <property type="protein sequence ID" value="MBI3015051.1"/>
    <property type="molecule type" value="Genomic_DNA"/>
</dbReference>
<evidence type="ECO:0000256" key="1">
    <source>
        <dbReference type="ARBA" id="ARBA00007100"/>
    </source>
</evidence>
<dbReference type="InterPro" id="IPR011990">
    <property type="entry name" value="TPR-like_helical_dom_sf"/>
</dbReference>
<evidence type="ECO:0000313" key="3">
    <source>
        <dbReference type="EMBL" id="MBI3015051.1"/>
    </source>
</evidence>
<dbReference type="Pfam" id="PF13369">
    <property type="entry name" value="Transglut_core2"/>
    <property type="match status" value="1"/>
</dbReference>
<reference evidence="3" key="1">
    <citation type="submission" date="2020-07" db="EMBL/GenBank/DDBJ databases">
        <title>Huge and variable diversity of episymbiotic CPR bacteria and DPANN archaea in groundwater ecosystems.</title>
        <authorList>
            <person name="He C.Y."/>
            <person name="Keren R."/>
            <person name="Whittaker M."/>
            <person name="Farag I.F."/>
            <person name="Doudna J."/>
            <person name="Cate J.H.D."/>
            <person name="Banfield J.F."/>
        </authorList>
    </citation>
    <scope>NUCLEOTIDE SEQUENCE</scope>
    <source>
        <strain evidence="3">NC_groundwater_717_Ag_S-0.2um_59_8</strain>
    </source>
</reference>
<dbReference type="InterPro" id="IPR032698">
    <property type="entry name" value="SirB1_N"/>
</dbReference>